<proteinExistence type="predicted"/>
<sequence>MQATNVQVTEATIRTETVAPLKTEVIQKETVVHEHIHPVMKEEIQPVIYREREQLAVKQVTERLHETEIKPTLVEKRELAAEVREVMVEKAAPIPVNYVAPTVDVDATLRSQVVHAPIVNEVIKKTIIEEVQPVLEKDIIQTTLIQETKNIYEKVVEAPVLQRELLVERELGVKGGSMEALAAQGFPVPVVHKAL</sequence>
<keyword evidence="2" id="KW-1185">Reference proteome</keyword>
<dbReference type="EMBL" id="MDYQ01000395">
    <property type="protein sequence ID" value="PRP75348.1"/>
    <property type="molecule type" value="Genomic_DNA"/>
</dbReference>
<name>A0A2P6MUF5_9EUKA</name>
<dbReference type="Proteomes" id="UP000241769">
    <property type="component" value="Unassembled WGS sequence"/>
</dbReference>
<protein>
    <submittedName>
        <fullName evidence="1">Pf11-1 protein</fullName>
    </submittedName>
</protein>
<reference evidence="1 2" key="1">
    <citation type="journal article" date="2018" name="Genome Biol. Evol.">
        <title>Multiple Roots of Fruiting Body Formation in Amoebozoa.</title>
        <authorList>
            <person name="Hillmann F."/>
            <person name="Forbes G."/>
            <person name="Novohradska S."/>
            <person name="Ferling I."/>
            <person name="Riege K."/>
            <person name="Groth M."/>
            <person name="Westermann M."/>
            <person name="Marz M."/>
            <person name="Spaller T."/>
            <person name="Winckler T."/>
            <person name="Schaap P."/>
            <person name="Glockner G."/>
        </authorList>
    </citation>
    <scope>NUCLEOTIDE SEQUENCE [LARGE SCALE GENOMIC DNA]</scope>
    <source>
        <strain evidence="1 2">Jena</strain>
    </source>
</reference>
<dbReference type="OrthoDB" id="2118965at2759"/>
<dbReference type="AlphaFoldDB" id="A0A2P6MUF5"/>
<accession>A0A2P6MUF5</accession>
<evidence type="ECO:0000313" key="2">
    <source>
        <dbReference type="Proteomes" id="UP000241769"/>
    </source>
</evidence>
<organism evidence="1 2">
    <name type="scientific">Planoprotostelium fungivorum</name>
    <dbReference type="NCBI Taxonomy" id="1890364"/>
    <lineage>
        <taxon>Eukaryota</taxon>
        <taxon>Amoebozoa</taxon>
        <taxon>Evosea</taxon>
        <taxon>Variosea</taxon>
        <taxon>Cavosteliida</taxon>
        <taxon>Cavosteliaceae</taxon>
        <taxon>Planoprotostelium</taxon>
    </lineage>
</organism>
<gene>
    <name evidence="1" type="ORF">PROFUN_05659</name>
</gene>
<comment type="caution">
    <text evidence="1">The sequence shown here is derived from an EMBL/GenBank/DDBJ whole genome shotgun (WGS) entry which is preliminary data.</text>
</comment>
<dbReference type="InParanoid" id="A0A2P6MUF5"/>
<evidence type="ECO:0000313" key="1">
    <source>
        <dbReference type="EMBL" id="PRP75348.1"/>
    </source>
</evidence>